<sequence length="77" mass="8978">MSSDDNNVLNEEFTFDPVENVDAQSHPMSTVKKTRKRKGVYIKRLESDNLQLKHDIQEFMNKISIIESQNTVLLQQL</sequence>
<gene>
    <name evidence="1" type="ORF">TVAG_359890</name>
</gene>
<dbReference type="SMR" id="A2DTA8"/>
<protein>
    <submittedName>
        <fullName evidence="1">Uncharacterized protein</fullName>
    </submittedName>
</protein>
<dbReference type="KEGG" id="tva:4774389"/>
<reference evidence="1" key="2">
    <citation type="journal article" date="2007" name="Science">
        <title>Draft genome sequence of the sexually transmitted pathogen Trichomonas vaginalis.</title>
        <authorList>
            <person name="Carlton J.M."/>
            <person name="Hirt R.P."/>
            <person name="Silva J.C."/>
            <person name="Delcher A.L."/>
            <person name="Schatz M."/>
            <person name="Zhao Q."/>
            <person name="Wortman J.R."/>
            <person name="Bidwell S.L."/>
            <person name="Alsmark U.C.M."/>
            <person name="Besteiro S."/>
            <person name="Sicheritz-Ponten T."/>
            <person name="Noel C.J."/>
            <person name="Dacks J.B."/>
            <person name="Foster P.G."/>
            <person name="Simillion C."/>
            <person name="Van de Peer Y."/>
            <person name="Miranda-Saavedra D."/>
            <person name="Barton G.J."/>
            <person name="Westrop G.D."/>
            <person name="Mueller S."/>
            <person name="Dessi D."/>
            <person name="Fiori P.L."/>
            <person name="Ren Q."/>
            <person name="Paulsen I."/>
            <person name="Zhang H."/>
            <person name="Bastida-Corcuera F.D."/>
            <person name="Simoes-Barbosa A."/>
            <person name="Brown M.T."/>
            <person name="Hayes R.D."/>
            <person name="Mukherjee M."/>
            <person name="Okumura C.Y."/>
            <person name="Schneider R."/>
            <person name="Smith A.J."/>
            <person name="Vanacova S."/>
            <person name="Villalvazo M."/>
            <person name="Haas B.J."/>
            <person name="Pertea M."/>
            <person name="Feldblyum T.V."/>
            <person name="Utterback T.R."/>
            <person name="Shu C.L."/>
            <person name="Osoegawa K."/>
            <person name="de Jong P.J."/>
            <person name="Hrdy I."/>
            <person name="Horvathova L."/>
            <person name="Zubacova Z."/>
            <person name="Dolezal P."/>
            <person name="Malik S.B."/>
            <person name="Logsdon J.M. Jr."/>
            <person name="Henze K."/>
            <person name="Gupta A."/>
            <person name="Wang C.C."/>
            <person name="Dunne R.L."/>
            <person name="Upcroft J.A."/>
            <person name="Upcroft P."/>
            <person name="White O."/>
            <person name="Salzberg S.L."/>
            <person name="Tang P."/>
            <person name="Chiu C.-H."/>
            <person name="Lee Y.-S."/>
            <person name="Embley T.M."/>
            <person name="Coombs G.H."/>
            <person name="Mottram J.C."/>
            <person name="Tachezy J."/>
            <person name="Fraser-Liggett C.M."/>
            <person name="Johnson P.J."/>
        </authorList>
    </citation>
    <scope>NUCLEOTIDE SEQUENCE [LARGE SCALE GENOMIC DNA]</scope>
    <source>
        <strain evidence="1">G3</strain>
    </source>
</reference>
<dbReference type="RefSeq" id="XP_001328603.1">
    <property type="nucleotide sequence ID" value="XM_001328568.1"/>
</dbReference>
<dbReference type="InParanoid" id="A2DTA8"/>
<keyword evidence="2" id="KW-1185">Reference proteome</keyword>
<accession>A2DTA8</accession>
<dbReference type="EMBL" id="DS113243">
    <property type="protein sequence ID" value="EAY16380.1"/>
    <property type="molecule type" value="Genomic_DNA"/>
</dbReference>
<dbReference type="VEuPathDB" id="TrichDB:TVAG_359890"/>
<evidence type="ECO:0000313" key="1">
    <source>
        <dbReference type="EMBL" id="EAY16380.1"/>
    </source>
</evidence>
<organism evidence="1 2">
    <name type="scientific">Trichomonas vaginalis (strain ATCC PRA-98 / G3)</name>
    <dbReference type="NCBI Taxonomy" id="412133"/>
    <lineage>
        <taxon>Eukaryota</taxon>
        <taxon>Metamonada</taxon>
        <taxon>Parabasalia</taxon>
        <taxon>Trichomonadida</taxon>
        <taxon>Trichomonadidae</taxon>
        <taxon>Trichomonas</taxon>
    </lineage>
</organism>
<dbReference type="Proteomes" id="UP000001542">
    <property type="component" value="Unassembled WGS sequence"/>
</dbReference>
<name>A2DTA8_TRIV3</name>
<dbReference type="AlphaFoldDB" id="A2DTA8"/>
<dbReference type="VEuPathDB" id="TrichDB:TVAGG3_0968080"/>
<reference evidence="1" key="1">
    <citation type="submission" date="2006-10" db="EMBL/GenBank/DDBJ databases">
        <authorList>
            <person name="Amadeo P."/>
            <person name="Zhao Q."/>
            <person name="Wortman J."/>
            <person name="Fraser-Liggett C."/>
            <person name="Carlton J."/>
        </authorList>
    </citation>
    <scope>NUCLEOTIDE SEQUENCE</scope>
    <source>
        <strain evidence="1">G3</strain>
    </source>
</reference>
<proteinExistence type="predicted"/>
<evidence type="ECO:0000313" key="2">
    <source>
        <dbReference type="Proteomes" id="UP000001542"/>
    </source>
</evidence>